<keyword evidence="2" id="KW-0472">Membrane</keyword>
<accession>A0A921EL87</accession>
<dbReference type="AlphaFoldDB" id="A0A921EL87"/>
<reference evidence="3" key="2">
    <citation type="submission" date="2021-09" db="EMBL/GenBank/DDBJ databases">
        <authorList>
            <person name="Gilroy R."/>
        </authorList>
    </citation>
    <scope>NUCLEOTIDE SEQUENCE</scope>
    <source>
        <strain evidence="3">ChiGjej3B3-7470</strain>
    </source>
</reference>
<feature type="compositionally biased region" description="Low complexity" evidence="1">
    <location>
        <begin position="93"/>
        <end position="131"/>
    </location>
</feature>
<comment type="caution">
    <text evidence="3">The sequence shown here is derived from an EMBL/GenBank/DDBJ whole genome shotgun (WGS) entry which is preliminary data.</text>
</comment>
<sequence length="318" mass="32413">MSAAHGRRGLPPESETDDLAPLSAPSAARRGAVVESDSAASTSSGRARRGLPVEEPRGGDEPSRSAWLAIAGLGVALALLIGVLYIVVGGRDSSAEPSPTTSPTGTLSASPAPSGSPSSSASPSMSSSPTAPTSPSPSPSPSASPTPTVDPALLTLNGMELRIPEGWELYADETIQDNRRLVRLMDPATDVRVQAVTLPEVAPELDEACMDLMADHRGLYDDVAESLAVDVPVTGAGAGVACSFTGTRASDGQPGKVEFTVLRRESDGHSLIFRDTIPGGIADDAPARQQLFTAECAAATSFGLTVDQCVATPGQADG</sequence>
<evidence type="ECO:0000256" key="1">
    <source>
        <dbReference type="SAM" id="MobiDB-lite"/>
    </source>
</evidence>
<gene>
    <name evidence="3" type="ORF">K8V15_01040</name>
</gene>
<feature type="transmembrane region" description="Helical" evidence="2">
    <location>
        <begin position="66"/>
        <end position="88"/>
    </location>
</feature>
<feature type="region of interest" description="Disordered" evidence="1">
    <location>
        <begin position="93"/>
        <end position="151"/>
    </location>
</feature>
<evidence type="ECO:0000313" key="4">
    <source>
        <dbReference type="Proteomes" id="UP000712713"/>
    </source>
</evidence>
<name>A0A921EL87_9ACTN</name>
<evidence type="ECO:0000256" key="2">
    <source>
        <dbReference type="SAM" id="Phobius"/>
    </source>
</evidence>
<feature type="compositionally biased region" description="Basic and acidic residues" evidence="1">
    <location>
        <begin position="51"/>
        <end position="63"/>
    </location>
</feature>
<dbReference type="EMBL" id="DYZF01000029">
    <property type="protein sequence ID" value="HJE50567.1"/>
    <property type="molecule type" value="Genomic_DNA"/>
</dbReference>
<keyword evidence="2" id="KW-0812">Transmembrane</keyword>
<protein>
    <submittedName>
        <fullName evidence="3">Uncharacterized protein</fullName>
    </submittedName>
</protein>
<feature type="compositionally biased region" description="Pro residues" evidence="1">
    <location>
        <begin position="132"/>
        <end position="144"/>
    </location>
</feature>
<keyword evidence="2" id="KW-1133">Transmembrane helix</keyword>
<feature type="compositionally biased region" description="Low complexity" evidence="1">
    <location>
        <begin position="36"/>
        <end position="45"/>
    </location>
</feature>
<dbReference type="Proteomes" id="UP000712713">
    <property type="component" value="Unassembled WGS sequence"/>
</dbReference>
<evidence type="ECO:0000313" key="3">
    <source>
        <dbReference type="EMBL" id="HJE50567.1"/>
    </source>
</evidence>
<proteinExistence type="predicted"/>
<reference evidence="3" key="1">
    <citation type="journal article" date="2021" name="PeerJ">
        <title>Extensive microbial diversity within the chicken gut microbiome revealed by metagenomics and culture.</title>
        <authorList>
            <person name="Gilroy R."/>
            <person name="Ravi A."/>
            <person name="Getino M."/>
            <person name="Pursley I."/>
            <person name="Horton D.L."/>
            <person name="Alikhan N.F."/>
            <person name="Baker D."/>
            <person name="Gharbi K."/>
            <person name="Hall N."/>
            <person name="Watson M."/>
            <person name="Adriaenssens E.M."/>
            <person name="Foster-Nyarko E."/>
            <person name="Jarju S."/>
            <person name="Secka A."/>
            <person name="Antonio M."/>
            <person name="Oren A."/>
            <person name="Chaudhuri R.R."/>
            <person name="La Ragione R."/>
            <person name="Hildebrand F."/>
            <person name="Pallen M.J."/>
        </authorList>
    </citation>
    <scope>NUCLEOTIDE SEQUENCE</scope>
    <source>
        <strain evidence="3">ChiGjej3B3-7470</strain>
    </source>
</reference>
<feature type="region of interest" description="Disordered" evidence="1">
    <location>
        <begin position="1"/>
        <end position="63"/>
    </location>
</feature>
<organism evidence="3 4">
    <name type="scientific">Tessaracoccus flavescens</name>
    <dbReference type="NCBI Taxonomy" id="399497"/>
    <lineage>
        <taxon>Bacteria</taxon>
        <taxon>Bacillati</taxon>
        <taxon>Actinomycetota</taxon>
        <taxon>Actinomycetes</taxon>
        <taxon>Propionibacteriales</taxon>
        <taxon>Propionibacteriaceae</taxon>
        <taxon>Tessaracoccus</taxon>
    </lineage>
</organism>